<evidence type="ECO:0000313" key="2">
    <source>
        <dbReference type="Proteomes" id="UP000027195"/>
    </source>
</evidence>
<feature type="non-terminal residue" evidence="1">
    <location>
        <position position="289"/>
    </location>
</feature>
<accession>A0A067MDK9</accession>
<dbReference type="Proteomes" id="UP000027195">
    <property type="component" value="Unassembled WGS sequence"/>
</dbReference>
<feature type="non-terminal residue" evidence="1">
    <location>
        <position position="1"/>
    </location>
</feature>
<dbReference type="Pfam" id="PF18759">
    <property type="entry name" value="Plavaka"/>
    <property type="match status" value="1"/>
</dbReference>
<dbReference type="OrthoDB" id="3208495at2759"/>
<protein>
    <submittedName>
        <fullName evidence="1">Uncharacterized protein</fullName>
    </submittedName>
</protein>
<organism evidence="1 2">
    <name type="scientific">Botryobasidium botryosum (strain FD-172 SS1)</name>
    <dbReference type="NCBI Taxonomy" id="930990"/>
    <lineage>
        <taxon>Eukaryota</taxon>
        <taxon>Fungi</taxon>
        <taxon>Dikarya</taxon>
        <taxon>Basidiomycota</taxon>
        <taxon>Agaricomycotina</taxon>
        <taxon>Agaricomycetes</taxon>
        <taxon>Cantharellales</taxon>
        <taxon>Botryobasidiaceae</taxon>
        <taxon>Botryobasidium</taxon>
    </lineage>
</organism>
<dbReference type="InterPro" id="IPR041078">
    <property type="entry name" value="Plavaka"/>
</dbReference>
<dbReference type="InParanoid" id="A0A067MDK9"/>
<name>A0A067MDK9_BOTB1</name>
<dbReference type="AlphaFoldDB" id="A0A067MDK9"/>
<keyword evidence="2" id="KW-1185">Reference proteome</keyword>
<gene>
    <name evidence="1" type="ORF">BOTBODRAFT_90697</name>
</gene>
<dbReference type="STRING" id="930990.A0A067MDK9"/>
<dbReference type="EMBL" id="KL198042">
    <property type="protein sequence ID" value="KDQ13654.1"/>
    <property type="molecule type" value="Genomic_DNA"/>
</dbReference>
<sequence length="289" mass="33978">KTRIFDEVYTSDCALKEYAKIMALPPEPGCDLERGIFPMMLASDATHPTMFGQAKVWPGYMSHGGISKYHRCKRDSRLMEHIAYFPTLPDDVQDILKARLSRKACDEAITHCKRELMHASWKLIIDDLFLEDWRHGIVVEFPDGVRRRLYPRIFTYTADYPEKVLLATLRNNGACPCPRCLVDKSDIHRMGMLSDQRCRTLYQRRDNQERRTRVKKARDLIYGRMRRLVGSSKVEDIMKQRSEVPTENAFSLKLSEFGFDYFDMLVSDFLHEWELGEWKTLFVHIMRIL</sequence>
<dbReference type="HOGENOM" id="CLU_002498_2_1_1"/>
<proteinExistence type="predicted"/>
<reference evidence="2" key="1">
    <citation type="journal article" date="2014" name="Proc. Natl. Acad. Sci. U.S.A.">
        <title>Extensive sampling of basidiomycete genomes demonstrates inadequacy of the white-rot/brown-rot paradigm for wood decay fungi.</title>
        <authorList>
            <person name="Riley R."/>
            <person name="Salamov A.A."/>
            <person name="Brown D.W."/>
            <person name="Nagy L.G."/>
            <person name="Floudas D."/>
            <person name="Held B.W."/>
            <person name="Levasseur A."/>
            <person name="Lombard V."/>
            <person name="Morin E."/>
            <person name="Otillar R."/>
            <person name="Lindquist E.A."/>
            <person name="Sun H."/>
            <person name="LaButti K.M."/>
            <person name="Schmutz J."/>
            <person name="Jabbour D."/>
            <person name="Luo H."/>
            <person name="Baker S.E."/>
            <person name="Pisabarro A.G."/>
            <person name="Walton J.D."/>
            <person name="Blanchette R.A."/>
            <person name="Henrissat B."/>
            <person name="Martin F."/>
            <person name="Cullen D."/>
            <person name="Hibbett D.S."/>
            <person name="Grigoriev I.V."/>
        </authorList>
    </citation>
    <scope>NUCLEOTIDE SEQUENCE [LARGE SCALE GENOMIC DNA]</scope>
    <source>
        <strain evidence="2">FD-172 SS1</strain>
    </source>
</reference>
<evidence type="ECO:0000313" key="1">
    <source>
        <dbReference type="EMBL" id="KDQ13654.1"/>
    </source>
</evidence>